<evidence type="ECO:0000313" key="4">
    <source>
        <dbReference type="EMBL" id="AYC32587.1"/>
    </source>
</evidence>
<dbReference type="OrthoDB" id="9807202at2"/>
<dbReference type="InterPro" id="IPR038592">
    <property type="entry name" value="CheD-like_sf"/>
</dbReference>
<evidence type="ECO:0000256" key="2">
    <source>
        <dbReference type="ARBA" id="ARBA00022801"/>
    </source>
</evidence>
<dbReference type="InterPro" id="IPR005659">
    <property type="entry name" value="Chemorcpt_Glu_NH3ase_CheD"/>
</dbReference>
<dbReference type="GO" id="GO:0006935">
    <property type="term" value="P:chemotaxis"/>
    <property type="evidence" value="ECO:0007669"/>
    <property type="project" value="UniProtKB-UniRule"/>
</dbReference>
<dbReference type="CDD" id="cd16352">
    <property type="entry name" value="CheD"/>
    <property type="match status" value="1"/>
</dbReference>
<dbReference type="AlphaFoldDB" id="A0A385Z371"/>
<dbReference type="EC" id="3.5.1.44" evidence="3"/>
<keyword evidence="2 3" id="KW-0378">Hydrolase</keyword>
<dbReference type="HAMAP" id="MF_01440">
    <property type="entry name" value="CheD"/>
    <property type="match status" value="1"/>
</dbReference>
<evidence type="ECO:0000256" key="1">
    <source>
        <dbReference type="ARBA" id="ARBA00022500"/>
    </source>
</evidence>
<dbReference type="SUPFAM" id="SSF64438">
    <property type="entry name" value="CNF1/YfiH-like putative cysteine hydrolases"/>
    <property type="match status" value="1"/>
</dbReference>
<organism evidence="4 5">
    <name type="scientific">Pseudomonas cavernae</name>
    <dbReference type="NCBI Taxonomy" id="2320867"/>
    <lineage>
        <taxon>Bacteria</taxon>
        <taxon>Pseudomonadati</taxon>
        <taxon>Pseudomonadota</taxon>
        <taxon>Gammaproteobacteria</taxon>
        <taxon>Pseudomonadales</taxon>
        <taxon>Pseudomonadaceae</taxon>
        <taxon>Pseudomonas</taxon>
    </lineage>
</organism>
<dbReference type="PANTHER" id="PTHR35147">
    <property type="entry name" value="CHEMORECEPTOR GLUTAMINE DEAMIDASE CHED-RELATED"/>
    <property type="match status" value="1"/>
</dbReference>
<evidence type="ECO:0000313" key="5">
    <source>
        <dbReference type="Proteomes" id="UP000265560"/>
    </source>
</evidence>
<evidence type="ECO:0000256" key="3">
    <source>
        <dbReference type="HAMAP-Rule" id="MF_01440"/>
    </source>
</evidence>
<dbReference type="PANTHER" id="PTHR35147:SF2">
    <property type="entry name" value="CHEMORECEPTOR GLUTAMINE DEAMIDASE CHED-RELATED"/>
    <property type="match status" value="1"/>
</dbReference>
<sequence length="201" mass="22260">MIIEQPSALAQTRYYDPYFASEAVKILPGEYYATGDDQLIVTVLGSCVSVCLRDRCSGIGGMNHFMLPGQVDGYLQAADSARYGVFAMELLINLVLRLGAQREQFEAKVFGGGCVLPDMTENDVGQHNVAFVHDYLHAQGIPVLAEDVLGNHPRKVYYFPANGRVLVKTLRRLHNSTLLEREQELDLSIQRAALTGPIDLF</sequence>
<comment type="similarity">
    <text evidence="3">Belongs to the CheD family.</text>
</comment>
<dbReference type="InterPro" id="IPR011324">
    <property type="entry name" value="Cytotoxic_necrot_fac-like_cat"/>
</dbReference>
<keyword evidence="4" id="KW-0675">Receptor</keyword>
<protein>
    <recommendedName>
        <fullName evidence="3">Probable chemoreceptor glutamine deamidase CheD</fullName>
        <ecNumber evidence="3">3.5.1.44</ecNumber>
    </recommendedName>
</protein>
<gene>
    <name evidence="3 4" type="primary">cheD</name>
    <name evidence="4" type="ORF">D3880_09415</name>
</gene>
<proteinExistence type="inferred from homology"/>
<dbReference type="NCBIfam" id="NF010013">
    <property type="entry name" value="PRK13487.1"/>
    <property type="match status" value="1"/>
</dbReference>
<dbReference type="KEGG" id="pcav:D3880_09415"/>
<dbReference type="Proteomes" id="UP000265560">
    <property type="component" value="Chromosome"/>
</dbReference>
<keyword evidence="5" id="KW-1185">Reference proteome</keyword>
<comment type="function">
    <text evidence="3">Probably deamidates glutamine residues to glutamate on methyl-accepting chemotaxis receptors (MCPs), playing an important role in chemotaxis.</text>
</comment>
<keyword evidence="1 3" id="KW-0145">Chemotaxis</keyword>
<dbReference type="GO" id="GO:0050568">
    <property type="term" value="F:protein-glutamine glutaminase activity"/>
    <property type="evidence" value="ECO:0007669"/>
    <property type="project" value="UniProtKB-UniRule"/>
</dbReference>
<dbReference type="EMBL" id="CP032419">
    <property type="protein sequence ID" value="AYC32587.1"/>
    <property type="molecule type" value="Genomic_DNA"/>
</dbReference>
<reference evidence="5" key="1">
    <citation type="submission" date="2018-09" db="EMBL/GenBank/DDBJ databases">
        <authorList>
            <person name="Zhu H."/>
        </authorList>
    </citation>
    <scope>NUCLEOTIDE SEQUENCE [LARGE SCALE GENOMIC DNA]</scope>
    <source>
        <strain evidence="5">K2W31S-8</strain>
    </source>
</reference>
<dbReference type="RefSeq" id="WP_119893208.1">
    <property type="nucleotide sequence ID" value="NZ_CP032419.1"/>
</dbReference>
<accession>A0A385Z371</accession>
<dbReference type="Pfam" id="PF03975">
    <property type="entry name" value="CheD"/>
    <property type="match status" value="1"/>
</dbReference>
<dbReference type="Gene3D" id="3.30.1330.200">
    <property type="match status" value="1"/>
</dbReference>
<comment type="catalytic activity">
    <reaction evidence="3">
        <text>L-glutaminyl-[protein] + H2O = L-glutamyl-[protein] + NH4(+)</text>
        <dbReference type="Rhea" id="RHEA:16441"/>
        <dbReference type="Rhea" id="RHEA-COMP:10207"/>
        <dbReference type="Rhea" id="RHEA-COMP:10208"/>
        <dbReference type="ChEBI" id="CHEBI:15377"/>
        <dbReference type="ChEBI" id="CHEBI:28938"/>
        <dbReference type="ChEBI" id="CHEBI:29973"/>
        <dbReference type="ChEBI" id="CHEBI:30011"/>
        <dbReference type="EC" id="3.5.1.44"/>
    </reaction>
</comment>
<name>A0A385Z371_9PSED</name>